<evidence type="ECO:0000256" key="7">
    <source>
        <dbReference type="ARBA" id="ARBA00023306"/>
    </source>
</evidence>
<evidence type="ECO:0000256" key="9">
    <source>
        <dbReference type="RuleBase" id="RU369076"/>
    </source>
</evidence>
<evidence type="ECO:0000313" key="10">
    <source>
        <dbReference type="EMBL" id="JAS68088.1"/>
    </source>
</evidence>
<comment type="similarity">
    <text evidence="2 9">Belongs to the ZWILCH family.</text>
</comment>
<evidence type="ECO:0000256" key="4">
    <source>
        <dbReference type="ARBA" id="ARBA00022618"/>
    </source>
</evidence>
<sequence length="627" mass="71569">MNSEDYCKTLKEAFNQDITIKIADKPPAYISNLKISESSDSLILVYKEGNPNEKVERVVNEAAITLPSENGIQDSLADLSVTGQPLECPFDNEEVTLNITISEEPVSQPEDHGHVPLSLMDARRCLAVVNLKMPPPPLPVWVLTEATDKRKTFLLGCEARSGWRIRYWAMSHSNQTEKIPIKDMIENFESLFNVKSGYKKSCDVCCVYNIKDQPGMAKNAKCFLEARWQRPSYDVPVSQADTALIVECNVGQEESQISRWWRQLTLLQEYMEIIKQWRQTRQVQHTYQRNSIRLPSFKSKEGNAVPLTSLVQELLQKSDSMSVCRQMASPHNTTSALNSTIHELLTDKQKGQDFTDRLWSVLIEAESYEELVECFKIVFREVRKQSVKPFIFVKNKTRLASLLQGIKGSSSNLELMVEPLELMVELGMEKLKRDYMFMFLASQIANIETLNLPKLPSFSEMIDSEWQATVDGWLQWLSQIHTVLELVSVIHTTMSTPILVQVTRLALSKFVCANSPVLSLQHLINNRVYSLRAPVVAKEVATFIEGDKTFHKWMLQLVATADCHQVSSTYVLLEQSPLPMKILLELMDHESLNNTDTLLDTVLERSTELKEKYNYLQLCSVADKFPY</sequence>
<evidence type="ECO:0000256" key="8">
    <source>
        <dbReference type="ARBA" id="ARBA00023328"/>
    </source>
</evidence>
<reference evidence="10" key="1">
    <citation type="submission" date="2015-11" db="EMBL/GenBank/DDBJ databases">
        <title>De novo transcriptome assembly of four potential Pierce s Disease insect vectors from Arizona vineyards.</title>
        <authorList>
            <person name="Tassone E.E."/>
        </authorList>
    </citation>
    <scope>NUCLEOTIDE SEQUENCE</scope>
</reference>
<evidence type="ECO:0000256" key="3">
    <source>
        <dbReference type="ARBA" id="ARBA00022454"/>
    </source>
</evidence>
<evidence type="ECO:0000256" key="6">
    <source>
        <dbReference type="ARBA" id="ARBA00022838"/>
    </source>
</evidence>
<keyword evidence="3 9" id="KW-0158">Chromosome</keyword>
<dbReference type="GO" id="GO:0034501">
    <property type="term" value="P:protein localization to kinetochore"/>
    <property type="evidence" value="ECO:0007669"/>
    <property type="project" value="UniProtKB-UniRule"/>
</dbReference>
<protein>
    <recommendedName>
        <fullName evidence="9">Protein zwilch</fullName>
    </recommendedName>
</protein>
<keyword evidence="7 9" id="KW-0131">Cell cycle</keyword>
<dbReference type="AlphaFoldDB" id="A0A1B6H0B7"/>
<name>A0A1B6H0B7_9HEMI</name>
<comment type="subunit">
    <text evidence="9">Component of the RZZ complex.</text>
</comment>
<dbReference type="Pfam" id="PF09817">
    <property type="entry name" value="Zwilch"/>
    <property type="match status" value="1"/>
</dbReference>
<keyword evidence="4 9" id="KW-0132">Cell division</keyword>
<keyword evidence="6 9" id="KW-0995">Kinetochore</keyword>
<dbReference type="Gene3D" id="1.10.287.1880">
    <property type="match status" value="1"/>
</dbReference>
<dbReference type="GO" id="GO:0007094">
    <property type="term" value="P:mitotic spindle assembly checkpoint signaling"/>
    <property type="evidence" value="ECO:0007669"/>
    <property type="project" value="UniProtKB-UniRule"/>
</dbReference>
<dbReference type="InterPro" id="IPR018630">
    <property type="entry name" value="Zwilch"/>
</dbReference>
<organism evidence="10">
    <name type="scientific">Cuerna arida</name>
    <dbReference type="NCBI Taxonomy" id="1464854"/>
    <lineage>
        <taxon>Eukaryota</taxon>
        <taxon>Metazoa</taxon>
        <taxon>Ecdysozoa</taxon>
        <taxon>Arthropoda</taxon>
        <taxon>Hexapoda</taxon>
        <taxon>Insecta</taxon>
        <taxon>Pterygota</taxon>
        <taxon>Neoptera</taxon>
        <taxon>Paraneoptera</taxon>
        <taxon>Hemiptera</taxon>
        <taxon>Auchenorrhyncha</taxon>
        <taxon>Membracoidea</taxon>
        <taxon>Cicadellidae</taxon>
        <taxon>Cicadellinae</taxon>
        <taxon>Proconiini</taxon>
        <taxon>Cuerna</taxon>
    </lineage>
</organism>
<keyword evidence="8 9" id="KW-0137">Centromere</keyword>
<dbReference type="Gene3D" id="1.20.58.730">
    <property type="match status" value="1"/>
</dbReference>
<gene>
    <name evidence="10" type="ORF">g.16477</name>
</gene>
<comment type="subcellular location">
    <subcellularLocation>
        <location evidence="1 9">Chromosome</location>
        <location evidence="1 9">Centromere</location>
        <location evidence="1 9">Kinetochore</location>
    </subcellularLocation>
</comment>
<accession>A0A1B6H0B7</accession>
<proteinExistence type="inferred from homology"/>
<dbReference type="GO" id="GO:1990423">
    <property type="term" value="C:RZZ complex"/>
    <property type="evidence" value="ECO:0007669"/>
    <property type="project" value="UniProtKB-UniRule"/>
</dbReference>
<keyword evidence="5 9" id="KW-0498">Mitosis</keyword>
<evidence type="ECO:0000256" key="2">
    <source>
        <dbReference type="ARBA" id="ARBA00009062"/>
    </source>
</evidence>
<evidence type="ECO:0000256" key="1">
    <source>
        <dbReference type="ARBA" id="ARBA00004629"/>
    </source>
</evidence>
<comment type="function">
    <text evidence="9">Essential component of the mitotic checkpoint, which prevents cells from prematurely exiting mitosis. Required for the assembly of the dynein-dynactin and MAD1-MAD2 complexes onto kinetochores. Its function related to the spindle assembly machinery is proposed to depend on its association in the mitotic RZZ complex.</text>
</comment>
<evidence type="ECO:0000256" key="5">
    <source>
        <dbReference type="ARBA" id="ARBA00022776"/>
    </source>
</evidence>
<dbReference type="GO" id="GO:0051301">
    <property type="term" value="P:cell division"/>
    <property type="evidence" value="ECO:0007669"/>
    <property type="project" value="UniProtKB-UniRule"/>
</dbReference>
<dbReference type="EMBL" id="GECZ01001681">
    <property type="protein sequence ID" value="JAS68088.1"/>
    <property type="molecule type" value="Transcribed_RNA"/>
</dbReference>
<dbReference type="PANTHER" id="PTHR15995:SF1">
    <property type="entry name" value="PROTEIN ZWILCH HOMOLOG"/>
    <property type="match status" value="1"/>
</dbReference>
<dbReference type="PANTHER" id="PTHR15995">
    <property type="entry name" value="PROTEIN ZWILCH HOMOLOG"/>
    <property type="match status" value="1"/>
</dbReference>